<dbReference type="GO" id="GO:0016740">
    <property type="term" value="F:transferase activity"/>
    <property type="evidence" value="ECO:0007669"/>
    <property type="project" value="UniProtKB-KW"/>
</dbReference>
<dbReference type="InterPro" id="IPR004046">
    <property type="entry name" value="GST_C"/>
</dbReference>
<evidence type="ECO:0000259" key="1">
    <source>
        <dbReference type="PROSITE" id="PS50405"/>
    </source>
</evidence>
<keyword evidence="3" id="KW-1185">Reference proteome</keyword>
<dbReference type="InterPro" id="IPR036282">
    <property type="entry name" value="Glutathione-S-Trfase_C_sf"/>
</dbReference>
<feature type="domain" description="GST C-terminal" evidence="1">
    <location>
        <begin position="1"/>
        <end position="96"/>
    </location>
</feature>
<dbReference type="PANTHER" id="PTHR44051:SF21">
    <property type="entry name" value="GLUTATHIONE S-TRANSFERASE FAMILY PROTEIN"/>
    <property type="match status" value="1"/>
</dbReference>
<dbReference type="PANTHER" id="PTHR44051">
    <property type="entry name" value="GLUTATHIONE S-TRANSFERASE-RELATED"/>
    <property type="match status" value="1"/>
</dbReference>
<dbReference type="EMBL" id="FOSR01000004">
    <property type="protein sequence ID" value="SFK58544.1"/>
    <property type="molecule type" value="Genomic_DNA"/>
</dbReference>
<gene>
    <name evidence="2" type="ORF">SAMN05192579_10478</name>
</gene>
<evidence type="ECO:0000313" key="2">
    <source>
        <dbReference type="EMBL" id="SFK58544.1"/>
    </source>
</evidence>
<dbReference type="PROSITE" id="PS50405">
    <property type="entry name" value="GST_CTER"/>
    <property type="match status" value="1"/>
</dbReference>
<dbReference type="Proteomes" id="UP000198725">
    <property type="component" value="Unassembled WGS sequence"/>
</dbReference>
<proteinExistence type="predicted"/>
<keyword evidence="2" id="KW-0808">Transferase</keyword>
<dbReference type="RefSeq" id="WP_217638556.1">
    <property type="nucleotide sequence ID" value="NZ_FOSR01000004.1"/>
</dbReference>
<evidence type="ECO:0000313" key="3">
    <source>
        <dbReference type="Proteomes" id="UP000198725"/>
    </source>
</evidence>
<dbReference type="AlphaFoldDB" id="A0A1I4AQ94"/>
<dbReference type="InterPro" id="IPR010987">
    <property type="entry name" value="Glutathione-S-Trfase_C-like"/>
</dbReference>
<reference evidence="3" key="1">
    <citation type="submission" date="2016-10" db="EMBL/GenBank/DDBJ databases">
        <authorList>
            <person name="Varghese N."/>
            <person name="Submissions S."/>
        </authorList>
    </citation>
    <scope>NUCLEOTIDE SEQUENCE [LARGE SCALE GENOMIC DNA]</scope>
    <source>
        <strain evidence="3">MO64</strain>
    </source>
</reference>
<accession>A0A1I4AQ94</accession>
<organism evidence="2 3">
    <name type="scientific">Rhodanobacter glycinis</name>
    <dbReference type="NCBI Taxonomy" id="582702"/>
    <lineage>
        <taxon>Bacteria</taxon>
        <taxon>Pseudomonadati</taxon>
        <taxon>Pseudomonadota</taxon>
        <taxon>Gammaproteobacteria</taxon>
        <taxon>Lysobacterales</taxon>
        <taxon>Rhodanobacteraceae</taxon>
        <taxon>Rhodanobacter</taxon>
    </lineage>
</organism>
<sequence>MMIARCELAADHPVRKSVQHRLDSLLALVEARLAQSDYLAGSEFAAADVMSVFSLTTMRRFLPVDLSPYPSMLAYLQRIGSRPAYGRAMARSDPDLVPLLD</sequence>
<protein>
    <submittedName>
        <fullName evidence="2">Glutathione S-transferase</fullName>
    </submittedName>
</protein>
<name>A0A1I4AQ94_9GAMM</name>
<dbReference type="Pfam" id="PF00043">
    <property type="entry name" value="GST_C"/>
    <property type="match status" value="1"/>
</dbReference>
<dbReference type="SUPFAM" id="SSF47616">
    <property type="entry name" value="GST C-terminal domain-like"/>
    <property type="match status" value="1"/>
</dbReference>
<dbReference type="Gene3D" id="1.20.1050.10">
    <property type="match status" value="1"/>
</dbReference>